<accession>A0A517Q1V3</accession>
<evidence type="ECO:0000256" key="1">
    <source>
        <dbReference type="SAM" id="SignalP"/>
    </source>
</evidence>
<dbReference type="AlphaFoldDB" id="A0A517Q1V3"/>
<evidence type="ECO:0000313" key="2">
    <source>
        <dbReference type="EMBL" id="QDT25609.1"/>
    </source>
</evidence>
<organism evidence="2 3">
    <name type="scientific">Gimesia panareensis</name>
    <dbReference type="NCBI Taxonomy" id="2527978"/>
    <lineage>
        <taxon>Bacteria</taxon>
        <taxon>Pseudomonadati</taxon>
        <taxon>Planctomycetota</taxon>
        <taxon>Planctomycetia</taxon>
        <taxon>Planctomycetales</taxon>
        <taxon>Planctomycetaceae</taxon>
        <taxon>Gimesia</taxon>
    </lineage>
</organism>
<feature type="signal peptide" evidence="1">
    <location>
        <begin position="1"/>
        <end position="18"/>
    </location>
</feature>
<keyword evidence="3" id="KW-1185">Reference proteome</keyword>
<name>A0A517Q1V3_9PLAN</name>
<dbReference type="RefSeq" id="WP_145448262.1">
    <property type="nucleotide sequence ID" value="NZ_CP037421.1"/>
</dbReference>
<evidence type="ECO:0000313" key="3">
    <source>
        <dbReference type="Proteomes" id="UP000315647"/>
    </source>
</evidence>
<keyword evidence="1" id="KW-0732">Signal</keyword>
<gene>
    <name evidence="2" type="ORF">Enr10x_09060</name>
</gene>
<dbReference type="Proteomes" id="UP000315647">
    <property type="component" value="Chromosome"/>
</dbReference>
<evidence type="ECO:0008006" key="4">
    <source>
        <dbReference type="Google" id="ProtNLM"/>
    </source>
</evidence>
<protein>
    <recommendedName>
        <fullName evidence="4">DUF4375 domain-containing protein</fullName>
    </recommendedName>
</protein>
<feature type="chain" id="PRO_5022117662" description="DUF4375 domain-containing protein" evidence="1">
    <location>
        <begin position="19"/>
        <end position="415"/>
    </location>
</feature>
<dbReference type="PROSITE" id="PS51257">
    <property type="entry name" value="PROKAR_LIPOPROTEIN"/>
    <property type="match status" value="1"/>
</dbReference>
<sequence length="415" mass="46711" precursor="true">MHRTFPLALSALSLLLTACSDKSDSTTPVQNSARTSAGSQAEAVKASEQIIPAEQSLSAHSRALFEWFDTLDVPNLDDRKYLRIYLGTYRSTWDVKEKPHYAYAFLLDSTDTEKLVFTFGMSTESFTRDEYNMLSGEPYRYQEFDLRVDVIERLEELRALNRQEVHHKLEADRTDEPVALFILARGCFGNGFKQQAEDLISYLAELPDLRTGKPVGLVGIKNLLSEDMASSDLAATLQAFSEPTMSRERLRQRFLEITTRYPQSTSAIQARESAAILTRMIVEDNAHAQATIKPLAQMTPREQVAELIYQLRDQKAENGIRVGPWNGGIYSFNQVLYKGSPATQLVNLGDVALEQLIDAVDDDSFTRCGSSHRVFRVGECCQKIIDRIQPTGRMFDVAGNPQRAKAAMKVWYLGN</sequence>
<dbReference type="EMBL" id="CP037421">
    <property type="protein sequence ID" value="QDT25609.1"/>
    <property type="molecule type" value="Genomic_DNA"/>
</dbReference>
<reference evidence="2 3" key="1">
    <citation type="submission" date="2019-03" db="EMBL/GenBank/DDBJ databases">
        <title>Deep-cultivation of Planctomycetes and their phenomic and genomic characterization uncovers novel biology.</title>
        <authorList>
            <person name="Wiegand S."/>
            <person name="Jogler M."/>
            <person name="Boedeker C."/>
            <person name="Pinto D."/>
            <person name="Vollmers J."/>
            <person name="Rivas-Marin E."/>
            <person name="Kohn T."/>
            <person name="Peeters S.H."/>
            <person name="Heuer A."/>
            <person name="Rast P."/>
            <person name="Oberbeckmann S."/>
            <person name="Bunk B."/>
            <person name="Jeske O."/>
            <person name="Meyerdierks A."/>
            <person name="Storesund J.E."/>
            <person name="Kallscheuer N."/>
            <person name="Luecker S."/>
            <person name="Lage O.M."/>
            <person name="Pohl T."/>
            <person name="Merkel B.J."/>
            <person name="Hornburger P."/>
            <person name="Mueller R.-W."/>
            <person name="Bruemmer F."/>
            <person name="Labrenz M."/>
            <person name="Spormann A.M."/>
            <person name="Op den Camp H."/>
            <person name="Overmann J."/>
            <person name="Amann R."/>
            <person name="Jetten M.S.M."/>
            <person name="Mascher T."/>
            <person name="Medema M.H."/>
            <person name="Devos D.P."/>
            <person name="Kaster A.-K."/>
            <person name="Ovreas L."/>
            <person name="Rohde M."/>
            <person name="Galperin M.Y."/>
            <person name="Jogler C."/>
        </authorList>
    </citation>
    <scope>NUCLEOTIDE SEQUENCE [LARGE SCALE GENOMIC DNA]</scope>
    <source>
        <strain evidence="2 3">Enr10</strain>
    </source>
</reference>
<proteinExistence type="predicted"/>